<dbReference type="PANTHER" id="PTHR43337">
    <property type="entry name" value="XANTHINE/URACIL PERMEASE C887.17-RELATED"/>
    <property type="match status" value="1"/>
</dbReference>
<feature type="transmembrane region" description="Helical" evidence="7">
    <location>
        <begin position="112"/>
        <end position="130"/>
    </location>
</feature>
<reference evidence="8 9" key="1">
    <citation type="submission" date="2020-07" db="EMBL/GenBank/DDBJ databases">
        <authorList>
            <person name="Feng H."/>
        </authorList>
    </citation>
    <scope>NUCLEOTIDE SEQUENCE [LARGE SCALE GENOMIC DNA]</scope>
    <source>
        <strain evidence="9">s-11</strain>
    </source>
</reference>
<comment type="caution">
    <text evidence="8">The sequence shown here is derived from an EMBL/GenBank/DDBJ whole genome shotgun (WGS) entry which is preliminary data.</text>
</comment>
<comment type="subcellular location">
    <subcellularLocation>
        <location evidence="1">Membrane</location>
        <topology evidence="1">Multi-pass membrane protein</topology>
    </subcellularLocation>
</comment>
<dbReference type="PANTHER" id="PTHR43337:SF2">
    <property type="entry name" value="XANTHINE_URACIL PERMEASE"/>
    <property type="match status" value="1"/>
</dbReference>
<feature type="transmembrane region" description="Helical" evidence="7">
    <location>
        <begin position="77"/>
        <end position="100"/>
    </location>
</feature>
<feature type="transmembrane region" description="Helical" evidence="7">
    <location>
        <begin position="324"/>
        <end position="340"/>
    </location>
</feature>
<dbReference type="AlphaFoldDB" id="A0A7W1XC04"/>
<feature type="transmembrane region" description="Helical" evidence="7">
    <location>
        <begin position="214"/>
        <end position="237"/>
    </location>
</feature>
<dbReference type="GO" id="GO:0005886">
    <property type="term" value="C:plasma membrane"/>
    <property type="evidence" value="ECO:0007669"/>
    <property type="project" value="TreeGrafter"/>
</dbReference>
<evidence type="ECO:0000256" key="7">
    <source>
        <dbReference type="SAM" id="Phobius"/>
    </source>
</evidence>
<sequence>MAGVLSFFTAAYIIVVNSSILADAGIPLEGAIIATALSSFVGCLLMGFWSNTPILLAPGLGINALFTYTLVKSMGLSWQAALASVVAAGLMFALIAFSKLADLVTKAIPDTLKNAITVGIGLLLTFIGLQKGGVIHPGKTTFIELADFRSPALLVTLLTLVITIFLFVKNVPGNLLISIVAGTILSYAFGAAKVEHFSWEGLNLNSFTSVFMAPSWSGVLSVPFWAAAFSLALVLVFENIGLIHGHLHMLGQTDAHLFKKAFQANALSVITCGFLGTSPTVATVESAAGIAAGGKTGLTAITTGSLFLLSLFFIPVIKLIPDPAIAPILILIGGLMLENIKNIPLNDLTEGFPAYIIIAFIPLTFSIENGIAFGFIVYPVMKLFTGRAKEVAFPLYIIAGLFLLHFVSQAFQ</sequence>
<protein>
    <submittedName>
        <fullName evidence="8">NCS2 family permease</fullName>
    </submittedName>
</protein>
<dbReference type="InterPro" id="IPR006043">
    <property type="entry name" value="NCS2"/>
</dbReference>
<feature type="transmembrane region" description="Helical" evidence="7">
    <location>
        <begin position="257"/>
        <end position="277"/>
    </location>
</feature>
<evidence type="ECO:0000256" key="5">
    <source>
        <dbReference type="ARBA" id="ARBA00022989"/>
    </source>
</evidence>
<dbReference type="GO" id="GO:0005345">
    <property type="term" value="F:purine nucleobase transmembrane transporter activity"/>
    <property type="evidence" value="ECO:0007669"/>
    <property type="project" value="TreeGrafter"/>
</dbReference>
<gene>
    <name evidence="8" type="ORF">H1164_12740</name>
</gene>
<dbReference type="EMBL" id="JACEIP010000021">
    <property type="protein sequence ID" value="MBA4543757.1"/>
    <property type="molecule type" value="Genomic_DNA"/>
</dbReference>
<feature type="transmembrane region" description="Helical" evidence="7">
    <location>
        <begin position="393"/>
        <end position="411"/>
    </location>
</feature>
<evidence type="ECO:0000313" key="9">
    <source>
        <dbReference type="Proteomes" id="UP000530514"/>
    </source>
</evidence>
<evidence type="ECO:0000256" key="1">
    <source>
        <dbReference type="ARBA" id="ARBA00004141"/>
    </source>
</evidence>
<dbReference type="InterPro" id="IPR045018">
    <property type="entry name" value="Azg-like"/>
</dbReference>
<feature type="transmembrane region" description="Helical" evidence="7">
    <location>
        <begin position="352"/>
        <end position="381"/>
    </location>
</feature>
<organism evidence="8 9">
    <name type="scientific">Thermoactinomyces daqus</name>
    <dbReference type="NCBI Taxonomy" id="1329516"/>
    <lineage>
        <taxon>Bacteria</taxon>
        <taxon>Bacillati</taxon>
        <taxon>Bacillota</taxon>
        <taxon>Bacilli</taxon>
        <taxon>Bacillales</taxon>
        <taxon>Thermoactinomycetaceae</taxon>
        <taxon>Thermoactinomyces</taxon>
    </lineage>
</organism>
<dbReference type="OrthoDB" id="9808458at2"/>
<keyword evidence="4 7" id="KW-0812">Transmembrane</keyword>
<evidence type="ECO:0000256" key="3">
    <source>
        <dbReference type="ARBA" id="ARBA00022448"/>
    </source>
</evidence>
<feature type="transmembrane region" description="Helical" evidence="7">
    <location>
        <begin position="175"/>
        <end position="194"/>
    </location>
</feature>
<feature type="transmembrane region" description="Helical" evidence="7">
    <location>
        <begin position="150"/>
        <end position="168"/>
    </location>
</feature>
<dbReference type="Pfam" id="PF00860">
    <property type="entry name" value="Xan_ur_permease"/>
    <property type="match status" value="1"/>
</dbReference>
<evidence type="ECO:0000256" key="6">
    <source>
        <dbReference type="ARBA" id="ARBA00023136"/>
    </source>
</evidence>
<proteinExistence type="inferred from homology"/>
<feature type="transmembrane region" description="Helical" evidence="7">
    <location>
        <begin position="32"/>
        <end position="49"/>
    </location>
</feature>
<evidence type="ECO:0000256" key="4">
    <source>
        <dbReference type="ARBA" id="ARBA00022692"/>
    </source>
</evidence>
<comment type="similarity">
    <text evidence="2">Belongs to the nucleobase:cation symporter-2 (NCS2) (TC 2.A.40) family. Azg-like subfamily.</text>
</comment>
<accession>A0A7W1XC04</accession>
<evidence type="ECO:0000256" key="2">
    <source>
        <dbReference type="ARBA" id="ARBA00005697"/>
    </source>
</evidence>
<evidence type="ECO:0000313" key="8">
    <source>
        <dbReference type="EMBL" id="MBA4543757.1"/>
    </source>
</evidence>
<feature type="transmembrane region" description="Helical" evidence="7">
    <location>
        <begin position="297"/>
        <end position="317"/>
    </location>
</feature>
<keyword evidence="3" id="KW-0813">Transport</keyword>
<dbReference type="Proteomes" id="UP000530514">
    <property type="component" value="Unassembled WGS sequence"/>
</dbReference>
<keyword evidence="5 7" id="KW-1133">Transmembrane helix</keyword>
<keyword evidence="6 7" id="KW-0472">Membrane</keyword>
<name>A0A7W1XC04_9BACL</name>
<keyword evidence="9" id="KW-1185">Reference proteome</keyword>